<feature type="transmembrane region" description="Helical" evidence="1">
    <location>
        <begin position="23"/>
        <end position="45"/>
    </location>
</feature>
<dbReference type="Gene3D" id="1.10.287.70">
    <property type="match status" value="1"/>
</dbReference>
<feature type="domain" description="Potassium channel" evidence="2">
    <location>
        <begin position="30"/>
        <end position="102"/>
    </location>
</feature>
<accession>A0A1W6P0W0</accession>
<keyword evidence="4" id="KW-1185">Reference proteome</keyword>
<dbReference type="RefSeq" id="WP_085786578.1">
    <property type="nucleotide sequence ID" value="NZ_CP019937.1"/>
</dbReference>
<evidence type="ECO:0000313" key="3">
    <source>
        <dbReference type="EMBL" id="ARO15145.1"/>
    </source>
</evidence>
<dbReference type="KEGG" id="kro:BVG79_01801"/>
<keyword evidence="1" id="KW-0812">Transmembrane</keyword>
<dbReference type="AlphaFoldDB" id="A0A1W6P0W0"/>
<evidence type="ECO:0000259" key="2">
    <source>
        <dbReference type="Pfam" id="PF07885"/>
    </source>
</evidence>
<dbReference type="OrthoDB" id="9799090at2"/>
<gene>
    <name evidence="3" type="primary">kch</name>
    <name evidence="3" type="ORF">BVG79_01801</name>
</gene>
<feature type="transmembrane region" description="Helical" evidence="1">
    <location>
        <begin position="78"/>
        <end position="103"/>
    </location>
</feature>
<sequence length="119" mass="13192">MVSFWLSALRLLKAILRAGKSELFRGAFFLTALILLSGTLFYHGVEGWSWVDSLYFSVMTISTIGTADMAPTTDFSKLFTIVYVFVGVGAIFALFALIARALIVDEPDEKRTKSEKKAL</sequence>
<organism evidence="3 4">
    <name type="scientific">Ketogulonicigenium robustum</name>
    <dbReference type="NCBI Taxonomy" id="92947"/>
    <lineage>
        <taxon>Bacteria</taxon>
        <taxon>Pseudomonadati</taxon>
        <taxon>Pseudomonadota</taxon>
        <taxon>Alphaproteobacteria</taxon>
        <taxon>Rhodobacterales</taxon>
        <taxon>Roseobacteraceae</taxon>
        <taxon>Ketogulonicigenium</taxon>
    </lineage>
</organism>
<proteinExistence type="predicted"/>
<keyword evidence="1" id="KW-1133">Transmembrane helix</keyword>
<dbReference type="Pfam" id="PF07885">
    <property type="entry name" value="Ion_trans_2"/>
    <property type="match status" value="1"/>
</dbReference>
<name>A0A1W6P0W0_9RHOB</name>
<dbReference type="Proteomes" id="UP000242447">
    <property type="component" value="Chromosome"/>
</dbReference>
<dbReference type="SUPFAM" id="SSF81324">
    <property type="entry name" value="Voltage-gated potassium channels"/>
    <property type="match status" value="1"/>
</dbReference>
<dbReference type="STRING" id="92947.BVG79_01801"/>
<dbReference type="InterPro" id="IPR013099">
    <property type="entry name" value="K_chnl_dom"/>
</dbReference>
<reference evidence="3 4" key="1">
    <citation type="submission" date="2017-02" db="EMBL/GenBank/DDBJ databases">
        <title>Ketogulonicigenium robustum SPU B003 Genome sequencing and assembly.</title>
        <authorList>
            <person name="Li Y."/>
            <person name="Liu L."/>
            <person name="Wang C."/>
            <person name="Zhang M."/>
            <person name="Zhang T."/>
            <person name="Zhang Y."/>
        </authorList>
    </citation>
    <scope>NUCLEOTIDE SEQUENCE [LARGE SCALE GENOMIC DNA]</scope>
    <source>
        <strain evidence="3 4">SPU_B003</strain>
    </source>
</reference>
<dbReference type="PANTHER" id="PTHR43833">
    <property type="entry name" value="POTASSIUM CHANNEL PROTEIN 2-RELATED-RELATED"/>
    <property type="match status" value="1"/>
</dbReference>
<dbReference type="EMBL" id="CP019937">
    <property type="protein sequence ID" value="ARO15145.1"/>
    <property type="molecule type" value="Genomic_DNA"/>
</dbReference>
<evidence type="ECO:0000256" key="1">
    <source>
        <dbReference type="SAM" id="Phobius"/>
    </source>
</evidence>
<keyword evidence="1" id="KW-0472">Membrane</keyword>
<evidence type="ECO:0000313" key="4">
    <source>
        <dbReference type="Proteomes" id="UP000242447"/>
    </source>
</evidence>
<protein>
    <submittedName>
        <fullName evidence="3">Ion channel family</fullName>
    </submittedName>
</protein>
<dbReference type="InterPro" id="IPR050721">
    <property type="entry name" value="Trk_Ktr_HKT_K-transport"/>
</dbReference>